<evidence type="ECO:0000256" key="3">
    <source>
        <dbReference type="ARBA" id="ARBA00006743"/>
    </source>
</evidence>
<dbReference type="GO" id="GO:0071949">
    <property type="term" value="F:FAD binding"/>
    <property type="evidence" value="ECO:0007669"/>
    <property type="project" value="TreeGrafter"/>
</dbReference>
<dbReference type="GO" id="GO:0005829">
    <property type="term" value="C:cytosol"/>
    <property type="evidence" value="ECO:0007669"/>
    <property type="project" value="TreeGrafter"/>
</dbReference>
<organism evidence="9 10">
    <name type="scientific">Candidatus Raymondbacteria bacterium RIFOXYD12_FULL_49_13</name>
    <dbReference type="NCBI Taxonomy" id="1817890"/>
    <lineage>
        <taxon>Bacteria</taxon>
        <taxon>Raymondiibacteriota</taxon>
    </lineage>
</organism>
<dbReference type="UniPathway" id="UPA00193"/>
<evidence type="ECO:0000313" key="9">
    <source>
        <dbReference type="EMBL" id="OGK07020.1"/>
    </source>
</evidence>
<accession>A0A1F7FK32</accession>
<evidence type="ECO:0000256" key="7">
    <source>
        <dbReference type="ARBA" id="ARBA00048628"/>
    </source>
</evidence>
<dbReference type="PANTHER" id="PTHR45754">
    <property type="entry name" value="METHYLENETETRAHYDROFOLATE REDUCTASE"/>
    <property type="match status" value="1"/>
</dbReference>
<dbReference type="GO" id="GO:0035999">
    <property type="term" value="P:tetrahydrofolate interconversion"/>
    <property type="evidence" value="ECO:0007669"/>
    <property type="project" value="UniProtKB-UniPathway"/>
</dbReference>
<keyword evidence="4 8" id="KW-0285">Flavoprotein</keyword>
<dbReference type="InterPro" id="IPR029041">
    <property type="entry name" value="FAD-linked_oxidoreductase-like"/>
</dbReference>
<dbReference type="PANTHER" id="PTHR45754:SF3">
    <property type="entry name" value="METHYLENETETRAHYDROFOLATE REDUCTASE (NADPH)"/>
    <property type="match status" value="1"/>
</dbReference>
<evidence type="ECO:0000256" key="8">
    <source>
        <dbReference type="RuleBase" id="RU003862"/>
    </source>
</evidence>
<dbReference type="EMBL" id="MFYX01000015">
    <property type="protein sequence ID" value="OGK07020.1"/>
    <property type="molecule type" value="Genomic_DNA"/>
</dbReference>
<dbReference type="GO" id="GO:0106312">
    <property type="term" value="F:methylenetetrahydrofolate reductase (NADH) activity"/>
    <property type="evidence" value="ECO:0007669"/>
    <property type="project" value="UniProtKB-EC"/>
</dbReference>
<dbReference type="Pfam" id="PF02219">
    <property type="entry name" value="MTHFR"/>
    <property type="match status" value="1"/>
</dbReference>
<evidence type="ECO:0000256" key="6">
    <source>
        <dbReference type="ARBA" id="ARBA00023002"/>
    </source>
</evidence>
<dbReference type="InterPro" id="IPR003171">
    <property type="entry name" value="Mehydrof_redctse-like"/>
</dbReference>
<comment type="caution">
    <text evidence="9">The sequence shown here is derived from an EMBL/GenBank/DDBJ whole genome shotgun (WGS) entry which is preliminary data.</text>
</comment>
<comment type="similarity">
    <text evidence="3 8">Belongs to the methylenetetrahydrofolate reductase family.</text>
</comment>
<comment type="pathway">
    <text evidence="2 8">One-carbon metabolism; tetrahydrofolate interconversion.</text>
</comment>
<sequence>MNIPNHIQAQKAAGIPTISIEILPPRNGENIENIFRVLDDLKGKKLDFISVTHGAGGSLRGGTEAISSLVRERYGIEPLLHLTCLEQSRQQIENMLMVFKYLGMTNILALRGDPPQGETQFIAHPYGHKLALDLMKQIAALNQGKHLIRQSDIEFMNLPKDAQYRDGEKTVFAIFGACYPEGHPEGSGPEIQRDYTILKAEAGARAFITQLIFDEKIYTKFMDDLKARGKELVVLPGIMPITRKKQLPYVKKFFKSFIPEEIENAIVSAATDQEAEEKGLALCAQLCKRMLKAGAPGIHFYSMNNGGHIRRILDLM</sequence>
<dbReference type="GO" id="GO:0009086">
    <property type="term" value="P:methionine biosynthetic process"/>
    <property type="evidence" value="ECO:0007669"/>
    <property type="project" value="TreeGrafter"/>
</dbReference>
<dbReference type="Gene3D" id="3.20.20.220">
    <property type="match status" value="1"/>
</dbReference>
<evidence type="ECO:0000256" key="5">
    <source>
        <dbReference type="ARBA" id="ARBA00022827"/>
    </source>
</evidence>
<gene>
    <name evidence="9" type="ORF">A2519_13690</name>
</gene>
<dbReference type="Proteomes" id="UP000179243">
    <property type="component" value="Unassembled WGS sequence"/>
</dbReference>
<evidence type="ECO:0000313" key="10">
    <source>
        <dbReference type="Proteomes" id="UP000179243"/>
    </source>
</evidence>
<evidence type="ECO:0000256" key="1">
    <source>
        <dbReference type="ARBA" id="ARBA00001974"/>
    </source>
</evidence>
<evidence type="ECO:0000256" key="2">
    <source>
        <dbReference type="ARBA" id="ARBA00004777"/>
    </source>
</evidence>
<name>A0A1F7FK32_UNCRA</name>
<evidence type="ECO:0000256" key="4">
    <source>
        <dbReference type="ARBA" id="ARBA00022630"/>
    </source>
</evidence>
<protein>
    <recommendedName>
        <fullName evidence="8">Methylenetetrahydrofolate reductase</fullName>
    </recommendedName>
</protein>
<dbReference type="SUPFAM" id="SSF51730">
    <property type="entry name" value="FAD-linked oxidoreductase"/>
    <property type="match status" value="1"/>
</dbReference>
<comment type="catalytic activity">
    <reaction evidence="7">
        <text>(6S)-5-methyl-5,6,7,8-tetrahydrofolate + NAD(+) = (6R)-5,10-methylene-5,6,7,8-tetrahydrofolate + NADH + H(+)</text>
        <dbReference type="Rhea" id="RHEA:19821"/>
        <dbReference type="ChEBI" id="CHEBI:15378"/>
        <dbReference type="ChEBI" id="CHEBI:15636"/>
        <dbReference type="ChEBI" id="CHEBI:18608"/>
        <dbReference type="ChEBI" id="CHEBI:57540"/>
        <dbReference type="ChEBI" id="CHEBI:57945"/>
        <dbReference type="EC" id="1.5.1.54"/>
    </reaction>
    <physiologicalReaction direction="right-to-left" evidence="7">
        <dbReference type="Rhea" id="RHEA:19823"/>
    </physiologicalReaction>
</comment>
<dbReference type="AlphaFoldDB" id="A0A1F7FK32"/>
<reference evidence="9 10" key="1">
    <citation type="journal article" date="2016" name="Nat. Commun.">
        <title>Thousands of microbial genomes shed light on interconnected biogeochemical processes in an aquifer system.</title>
        <authorList>
            <person name="Anantharaman K."/>
            <person name="Brown C.T."/>
            <person name="Hug L.A."/>
            <person name="Sharon I."/>
            <person name="Castelle C.J."/>
            <person name="Probst A.J."/>
            <person name="Thomas B.C."/>
            <person name="Singh A."/>
            <person name="Wilkins M.J."/>
            <person name="Karaoz U."/>
            <person name="Brodie E.L."/>
            <person name="Williams K.H."/>
            <person name="Hubbard S.S."/>
            <person name="Banfield J.F."/>
        </authorList>
    </citation>
    <scope>NUCLEOTIDE SEQUENCE [LARGE SCALE GENOMIC DNA]</scope>
</reference>
<comment type="cofactor">
    <cofactor evidence="1 8">
        <name>FAD</name>
        <dbReference type="ChEBI" id="CHEBI:57692"/>
    </cofactor>
</comment>
<proteinExistence type="inferred from homology"/>
<keyword evidence="6 8" id="KW-0560">Oxidoreductase</keyword>
<dbReference type="CDD" id="cd00537">
    <property type="entry name" value="MTHFR"/>
    <property type="match status" value="1"/>
</dbReference>
<keyword evidence="5 8" id="KW-0274">FAD</keyword>